<keyword evidence="7" id="KW-0808">Transferase</keyword>
<dbReference type="eggNOG" id="COG5001">
    <property type="taxonomic scope" value="Bacteria"/>
</dbReference>
<dbReference type="PROSITE" id="PS50112">
    <property type="entry name" value="PAS"/>
    <property type="match status" value="2"/>
</dbReference>
<dbReference type="InterPro" id="IPR000700">
    <property type="entry name" value="PAS-assoc_C"/>
</dbReference>
<keyword evidence="19" id="KW-0456">Lyase</keyword>
<dbReference type="EMBL" id="JMPI01000036">
    <property type="protein sequence ID" value="KFC80526.1"/>
    <property type="molecule type" value="Genomic_DNA"/>
</dbReference>
<dbReference type="Gene3D" id="2.10.70.100">
    <property type="match status" value="1"/>
</dbReference>
<evidence type="ECO:0000256" key="10">
    <source>
        <dbReference type="ARBA" id="ARBA00022741"/>
    </source>
</evidence>
<evidence type="ECO:0000313" key="19">
    <source>
        <dbReference type="EMBL" id="KFC80526.1"/>
    </source>
</evidence>
<feature type="domain" description="PAC" evidence="16">
    <location>
        <begin position="376"/>
        <end position="428"/>
    </location>
</feature>
<dbReference type="OrthoDB" id="9787514at2"/>
<evidence type="ECO:0000256" key="11">
    <source>
        <dbReference type="ARBA" id="ARBA00022989"/>
    </source>
</evidence>
<keyword evidence="12 14" id="KW-0472">Membrane</keyword>
<dbReference type="InterPro" id="IPR007895">
    <property type="entry name" value="MASE1"/>
</dbReference>
<dbReference type="NCBIfam" id="TIGR00254">
    <property type="entry name" value="GGDEF"/>
    <property type="match status" value="1"/>
</dbReference>
<evidence type="ECO:0000256" key="1">
    <source>
        <dbReference type="ARBA" id="ARBA00001946"/>
    </source>
</evidence>
<dbReference type="SMART" id="SM00267">
    <property type="entry name" value="GGDEF"/>
    <property type="match status" value="1"/>
</dbReference>
<dbReference type="GO" id="GO:0000166">
    <property type="term" value="F:nucleotide binding"/>
    <property type="evidence" value="ECO:0007669"/>
    <property type="project" value="UniProtKB-KW"/>
</dbReference>
<accession>A0A085G9Y1</accession>
<dbReference type="InterPro" id="IPR035919">
    <property type="entry name" value="EAL_sf"/>
</dbReference>
<evidence type="ECO:0000259" key="15">
    <source>
        <dbReference type="PROSITE" id="PS50112"/>
    </source>
</evidence>
<dbReference type="Pfam" id="PF05231">
    <property type="entry name" value="MASE1"/>
    <property type="match status" value="1"/>
</dbReference>
<keyword evidence="5" id="KW-1003">Cell membrane</keyword>
<dbReference type="NCBIfam" id="NF007298">
    <property type="entry name" value="PRK09776.1"/>
    <property type="match status" value="1"/>
</dbReference>
<dbReference type="Proteomes" id="UP000028653">
    <property type="component" value="Unassembled WGS sequence"/>
</dbReference>
<dbReference type="Gene3D" id="3.30.70.270">
    <property type="match status" value="1"/>
</dbReference>
<dbReference type="InterPro" id="IPR043128">
    <property type="entry name" value="Rev_trsase/Diguanyl_cyclase"/>
</dbReference>
<dbReference type="NCBIfam" id="TIGR00229">
    <property type="entry name" value="sensory_box"/>
    <property type="match status" value="2"/>
</dbReference>
<feature type="transmembrane region" description="Helical" evidence="14">
    <location>
        <begin position="91"/>
        <end position="111"/>
    </location>
</feature>
<dbReference type="Pfam" id="PF08447">
    <property type="entry name" value="PAS_3"/>
    <property type="match status" value="2"/>
</dbReference>
<evidence type="ECO:0000256" key="2">
    <source>
        <dbReference type="ARBA" id="ARBA00004429"/>
    </source>
</evidence>
<gene>
    <name evidence="19" type="ORF">GBAG_2637</name>
</gene>
<feature type="transmembrane region" description="Helical" evidence="14">
    <location>
        <begin position="271"/>
        <end position="292"/>
    </location>
</feature>
<feature type="domain" description="PAC" evidence="16">
    <location>
        <begin position="503"/>
        <end position="554"/>
    </location>
</feature>
<feature type="transmembrane region" description="Helical" evidence="14">
    <location>
        <begin position="157"/>
        <end position="179"/>
    </location>
</feature>
<feature type="domain" description="PAC" evidence="16">
    <location>
        <begin position="628"/>
        <end position="682"/>
    </location>
</feature>
<dbReference type="Gene3D" id="3.20.20.450">
    <property type="entry name" value="EAL domain"/>
    <property type="match status" value="1"/>
</dbReference>
<dbReference type="InterPro" id="IPR052155">
    <property type="entry name" value="Biofilm_reg_signaling"/>
</dbReference>
<evidence type="ECO:0000256" key="13">
    <source>
        <dbReference type="ARBA" id="ARBA00034247"/>
    </source>
</evidence>
<feature type="transmembrane region" description="Helical" evidence="14">
    <location>
        <begin position="238"/>
        <end position="259"/>
    </location>
</feature>
<dbReference type="SUPFAM" id="SSF55073">
    <property type="entry name" value="Nucleotide cyclase"/>
    <property type="match status" value="1"/>
</dbReference>
<dbReference type="PROSITE" id="PS50883">
    <property type="entry name" value="EAL"/>
    <property type="match status" value="1"/>
</dbReference>
<dbReference type="PROSITE" id="PS50113">
    <property type="entry name" value="PAC"/>
    <property type="match status" value="3"/>
</dbReference>
<feature type="domain" description="GGDEF" evidence="18">
    <location>
        <begin position="714"/>
        <end position="847"/>
    </location>
</feature>
<feature type="transmembrane region" description="Helical" evidence="14">
    <location>
        <begin position="191"/>
        <end position="209"/>
    </location>
</feature>
<dbReference type="InterPro" id="IPR000014">
    <property type="entry name" value="PAS"/>
</dbReference>
<dbReference type="GO" id="GO:0052621">
    <property type="term" value="F:diguanylate cyclase activity"/>
    <property type="evidence" value="ECO:0007669"/>
    <property type="project" value="UniProtKB-EC"/>
</dbReference>
<dbReference type="PANTHER" id="PTHR44757:SF4">
    <property type="entry name" value="DIGUANYLATE CYCLASE DGCE-RELATED"/>
    <property type="match status" value="1"/>
</dbReference>
<protein>
    <recommendedName>
        <fullName evidence="4">diguanylate cyclase</fullName>
        <ecNumber evidence="4">2.7.7.65</ecNumber>
    </recommendedName>
</protein>
<evidence type="ECO:0000256" key="12">
    <source>
        <dbReference type="ARBA" id="ARBA00023136"/>
    </source>
</evidence>
<dbReference type="CDD" id="cd01949">
    <property type="entry name" value="GGDEF"/>
    <property type="match status" value="1"/>
</dbReference>
<dbReference type="Pfam" id="PF00563">
    <property type="entry name" value="EAL"/>
    <property type="match status" value="1"/>
</dbReference>
<dbReference type="CDD" id="cd00130">
    <property type="entry name" value="PAS"/>
    <property type="match status" value="3"/>
</dbReference>
<evidence type="ECO:0000259" key="18">
    <source>
        <dbReference type="PROSITE" id="PS50887"/>
    </source>
</evidence>
<evidence type="ECO:0000256" key="7">
    <source>
        <dbReference type="ARBA" id="ARBA00022679"/>
    </source>
</evidence>
<dbReference type="InterPro" id="IPR035965">
    <property type="entry name" value="PAS-like_dom_sf"/>
</dbReference>
<comment type="pathway">
    <text evidence="3">Purine metabolism; 3',5'-cyclic di-GMP biosynthesis.</text>
</comment>
<evidence type="ECO:0000256" key="3">
    <source>
        <dbReference type="ARBA" id="ARBA00004665"/>
    </source>
</evidence>
<evidence type="ECO:0000259" key="16">
    <source>
        <dbReference type="PROSITE" id="PS50113"/>
    </source>
</evidence>
<comment type="subcellular location">
    <subcellularLocation>
        <location evidence="2">Cell inner membrane</location>
        <topology evidence="2">Multi-pass membrane protein</topology>
    </subcellularLocation>
</comment>
<dbReference type="Pfam" id="PF08448">
    <property type="entry name" value="PAS_4"/>
    <property type="match status" value="1"/>
</dbReference>
<dbReference type="RefSeq" id="WP_034496667.1">
    <property type="nucleotide sequence ID" value="NZ_JMPI01000036.1"/>
</dbReference>
<feature type="domain" description="PAS" evidence="15">
    <location>
        <begin position="302"/>
        <end position="372"/>
    </location>
</feature>
<dbReference type="InterPro" id="IPR029787">
    <property type="entry name" value="Nucleotide_cyclase"/>
</dbReference>
<proteinExistence type="predicted"/>
<dbReference type="GO" id="GO:0005886">
    <property type="term" value="C:plasma membrane"/>
    <property type="evidence" value="ECO:0007669"/>
    <property type="project" value="UniProtKB-SubCell"/>
</dbReference>
<feature type="transmembrane region" description="Helical" evidence="14">
    <location>
        <begin position="9"/>
        <end position="31"/>
    </location>
</feature>
<evidence type="ECO:0000313" key="20">
    <source>
        <dbReference type="Proteomes" id="UP000028653"/>
    </source>
</evidence>
<keyword evidence="9" id="KW-0677">Repeat</keyword>
<dbReference type="PROSITE" id="PS50887">
    <property type="entry name" value="GGDEF"/>
    <property type="match status" value="1"/>
</dbReference>
<dbReference type="SMART" id="SM00091">
    <property type="entry name" value="PAS"/>
    <property type="match status" value="3"/>
</dbReference>
<comment type="catalytic activity">
    <reaction evidence="13">
        <text>2 GTP = 3',3'-c-di-GMP + 2 diphosphate</text>
        <dbReference type="Rhea" id="RHEA:24898"/>
        <dbReference type="ChEBI" id="CHEBI:33019"/>
        <dbReference type="ChEBI" id="CHEBI:37565"/>
        <dbReference type="ChEBI" id="CHEBI:58805"/>
        <dbReference type="EC" id="2.7.7.65"/>
    </reaction>
</comment>
<dbReference type="FunFam" id="2.10.70.100:FF:000001">
    <property type="entry name" value="Sensory transduction histidine kinase"/>
    <property type="match status" value="1"/>
</dbReference>
<dbReference type="InterPro" id="IPR001633">
    <property type="entry name" value="EAL_dom"/>
</dbReference>
<feature type="transmembrane region" description="Helical" evidence="14">
    <location>
        <begin position="64"/>
        <end position="85"/>
    </location>
</feature>
<reference evidence="19 20" key="1">
    <citation type="submission" date="2014-05" db="EMBL/GenBank/DDBJ databases">
        <title>ATOL: Assembling a taxonomically balanced genome-scale reconstruction of the evolutionary history of the Enterobacteriaceae.</title>
        <authorList>
            <person name="Plunkett G.III."/>
            <person name="Neeno-Eckwall E.C."/>
            <person name="Glasner J.D."/>
            <person name="Perna N.T."/>
        </authorList>
    </citation>
    <scope>NUCLEOTIDE SEQUENCE [LARGE SCALE GENOMIC DNA]</scope>
    <source>
        <strain evidence="19 20">ATCC 33320</strain>
    </source>
</reference>
<dbReference type="SMART" id="SM00052">
    <property type="entry name" value="EAL"/>
    <property type="match status" value="1"/>
</dbReference>
<dbReference type="PANTHER" id="PTHR44757">
    <property type="entry name" value="DIGUANYLATE CYCLASE DGCP"/>
    <property type="match status" value="1"/>
</dbReference>
<dbReference type="InterPro" id="IPR000160">
    <property type="entry name" value="GGDEF_dom"/>
</dbReference>
<keyword evidence="6" id="KW-0997">Cell inner membrane</keyword>
<feature type="domain" description="PAS" evidence="15">
    <location>
        <begin position="555"/>
        <end position="607"/>
    </location>
</feature>
<evidence type="ECO:0000256" key="8">
    <source>
        <dbReference type="ARBA" id="ARBA00022692"/>
    </source>
</evidence>
<dbReference type="Gene3D" id="3.30.450.20">
    <property type="entry name" value="PAS domain"/>
    <property type="match status" value="3"/>
</dbReference>
<evidence type="ECO:0000256" key="4">
    <source>
        <dbReference type="ARBA" id="ARBA00012528"/>
    </source>
</evidence>
<dbReference type="eggNOG" id="COG5002">
    <property type="taxonomic scope" value="Bacteria"/>
</dbReference>
<keyword evidence="20" id="KW-1185">Reference proteome</keyword>
<dbReference type="SUPFAM" id="SSF141868">
    <property type="entry name" value="EAL domain-like"/>
    <property type="match status" value="1"/>
</dbReference>
<feature type="transmembrane region" description="Helical" evidence="14">
    <location>
        <begin position="215"/>
        <end position="231"/>
    </location>
</feature>
<evidence type="ECO:0000256" key="14">
    <source>
        <dbReference type="SAM" id="Phobius"/>
    </source>
</evidence>
<dbReference type="EC" id="2.7.7.65" evidence="4"/>
<feature type="transmembrane region" description="Helical" evidence="14">
    <location>
        <begin position="37"/>
        <end position="57"/>
    </location>
</feature>
<dbReference type="InterPro" id="IPR001610">
    <property type="entry name" value="PAC"/>
</dbReference>
<dbReference type="SUPFAM" id="SSF55785">
    <property type="entry name" value="PYP-like sensor domain (PAS domain)"/>
    <property type="match status" value="3"/>
</dbReference>
<dbReference type="GO" id="GO:0016829">
    <property type="term" value="F:lyase activity"/>
    <property type="evidence" value="ECO:0007669"/>
    <property type="project" value="UniProtKB-KW"/>
</dbReference>
<dbReference type="STRING" id="1006004.GBAG_2637"/>
<dbReference type="FunFam" id="3.30.450.20:FF:000154">
    <property type="entry name" value="Probable diguanylate cyclase DgcE"/>
    <property type="match status" value="1"/>
</dbReference>
<evidence type="ECO:0000256" key="5">
    <source>
        <dbReference type="ARBA" id="ARBA00022475"/>
    </source>
</evidence>
<feature type="transmembrane region" description="Helical" evidence="14">
    <location>
        <begin position="123"/>
        <end position="145"/>
    </location>
</feature>
<comment type="caution">
    <text evidence="19">The sequence shown here is derived from an EMBL/GenBank/DDBJ whole genome shotgun (WGS) entry which is preliminary data.</text>
</comment>
<dbReference type="eggNOG" id="COG3447">
    <property type="taxonomic scope" value="Bacteria"/>
</dbReference>
<sequence>MIKQNTKELIAMPSFILPVVLGFLSFIFTLYSLELSLVGTVLAPLWFPTSLMMVALFRNSLRQWPMVIGVCAVGSLCATAVLFPLNEINLGYTAINIIEAVLGATLMRRLLPQHNPLQNLHNWVRLVMCSAVIPPIVGGILAVWLAGPDGGSVAKTFFVWMLSEMIGSLALVPTALLFKPSTLLRHKNPKLLLETIFTFVITLTLSYLALRYMPWPFTFIIVFLMWSAIRLPRLEAFIVFLGTLMVVSLMMTTNGHIAMQQPHTTVMDNAPWLPFLMILLPANVMTMVMYSFREERKHITESEARFRNAMEYSAIGMALVSTDGQWLQVNKSLSKFLGYTSEQLRSLTFQQITHPEDLHADLHQLNMLVSGSINSYSMEKRYYTSKGDVVWALLAVSIVRDIDGTPLYLIAQIEDINDLKHTEWVNKRLMERITLANEAGGIGIWEWDLGTDVISWDKRMFDLYEVPAHLKPTYALWLERIVADDAPAAEKTVRDALQARVPFKMEYRIHVKEGIRHIRSLANRVLNKNGDVERLLGINMDMTEVKQLNEALYQEKERLHITLDSIGEAVICTDVDMNITFMNPIAEKLSGWPQQQAVGQHILAILHITFGDNGPVMENIHSGDYSRATIEHDVVLHCRNGGSYDIHYSITPLTTLDGQSIGSVLVIQDVTESRKMLKQLSYSASHDGLTHLANRVSFENHLKRLLQSAGENRQRHALVFIDLDRFKAVNDSAGHAAGDALLRELSSLMLSMLRTGDFLARLGGDEFGLLLPDCSSDNARHISERIIQSINDYHFTWNGRLHRIGASAGITQIDADNRLASEVLSQADIACYASKNGGRGRVTVFESSQHDIRKDGQNITLAEQKSIINDNPILMIALGVAPPRIPETTSFYLLSLRFWGNDGVVIDEKTFRTAVTDAELHCALDLRIFNEFFSKFSQSVTNKGFGVALALSSHSLPCDKVVDELLALFARSALPTRLLHLMVHCEVLQNDDEKIERNLKRLHDSGCQLILSHVGRDLDIFKRVARQYFSYIIVDEELIQNVHCNLMDEMMVTIIQGHAQRQTLQTIAGPADIPMVMDTLSGIGVDLIFGEAVTQPLPLEMLLNSSYFAIN</sequence>
<keyword evidence="8 14" id="KW-0812">Transmembrane</keyword>
<dbReference type="InterPro" id="IPR013655">
    <property type="entry name" value="PAS_fold_3"/>
</dbReference>
<comment type="cofactor">
    <cofactor evidence="1">
        <name>Mg(2+)</name>
        <dbReference type="ChEBI" id="CHEBI:18420"/>
    </cofactor>
</comment>
<dbReference type="Pfam" id="PF00990">
    <property type="entry name" value="GGDEF"/>
    <property type="match status" value="1"/>
</dbReference>
<evidence type="ECO:0000259" key="17">
    <source>
        <dbReference type="PROSITE" id="PS50883"/>
    </source>
</evidence>
<dbReference type="FunFam" id="3.30.70.270:FF:000001">
    <property type="entry name" value="Diguanylate cyclase domain protein"/>
    <property type="match status" value="1"/>
</dbReference>
<dbReference type="AlphaFoldDB" id="A0A085G9Y1"/>
<evidence type="ECO:0000256" key="9">
    <source>
        <dbReference type="ARBA" id="ARBA00022737"/>
    </source>
</evidence>
<keyword evidence="11 14" id="KW-1133">Transmembrane helix</keyword>
<dbReference type="SMART" id="SM00086">
    <property type="entry name" value="PAC"/>
    <property type="match status" value="3"/>
</dbReference>
<evidence type="ECO:0000256" key="6">
    <source>
        <dbReference type="ARBA" id="ARBA00022519"/>
    </source>
</evidence>
<dbReference type="InterPro" id="IPR013656">
    <property type="entry name" value="PAS_4"/>
</dbReference>
<organism evidence="19 20">
    <name type="scientific">Buttiauxella agrestis ATCC 33320</name>
    <dbReference type="NCBI Taxonomy" id="1006004"/>
    <lineage>
        <taxon>Bacteria</taxon>
        <taxon>Pseudomonadati</taxon>
        <taxon>Pseudomonadota</taxon>
        <taxon>Gammaproteobacteria</taxon>
        <taxon>Enterobacterales</taxon>
        <taxon>Enterobacteriaceae</taxon>
        <taxon>Buttiauxella</taxon>
    </lineage>
</organism>
<name>A0A085G9Y1_9ENTR</name>
<keyword evidence="10" id="KW-0547">Nucleotide-binding</keyword>
<feature type="domain" description="EAL" evidence="17">
    <location>
        <begin position="857"/>
        <end position="1110"/>
    </location>
</feature>